<dbReference type="Proteomes" id="UP001235064">
    <property type="component" value="Unassembled WGS sequence"/>
</dbReference>
<name>A0ABT7N3H5_9MICO</name>
<dbReference type="EMBL" id="JASXSZ010000007">
    <property type="protein sequence ID" value="MDL9981261.1"/>
    <property type="molecule type" value="Genomic_DNA"/>
</dbReference>
<evidence type="ECO:0000313" key="2">
    <source>
        <dbReference type="Proteomes" id="UP001235064"/>
    </source>
</evidence>
<sequence>MNEDEKAAILAALRRMFEENIFPYGLAAESLARGAAREKAEAEYWNQFLPGHSGPSATVEVEPPGRTGLRIRYAPQPQGDLDAGEIVRTWVPSGTEGRGAYDSVLVIGQDSDGRLLSVLLSRTSHTGDHRYFPIGAGPKDAHGRFSWVDLDHFFAISDQGVHRTGFTIDRDHFIRVADELYGRYAWPMED</sequence>
<reference evidence="1 2" key="1">
    <citation type="submission" date="2023-06" db="EMBL/GenBank/DDBJ databases">
        <title>Microbacterium sp. nov., isolated from a waste landfill.</title>
        <authorList>
            <person name="Wen W."/>
        </authorList>
    </citation>
    <scope>NUCLEOTIDE SEQUENCE [LARGE SCALE GENOMIC DNA]</scope>
    <source>
        <strain evidence="1 2">ASV49</strain>
    </source>
</reference>
<keyword evidence="2" id="KW-1185">Reference proteome</keyword>
<evidence type="ECO:0000313" key="1">
    <source>
        <dbReference type="EMBL" id="MDL9981261.1"/>
    </source>
</evidence>
<dbReference type="RefSeq" id="WP_286290320.1">
    <property type="nucleotide sequence ID" value="NZ_JASXSZ010000007.1"/>
</dbReference>
<protein>
    <submittedName>
        <fullName evidence="1">Type II toxin-antitoxin system PemK/MazF family toxin</fullName>
    </submittedName>
</protein>
<organism evidence="1 2">
    <name type="scientific">Microbacterium candidum</name>
    <dbReference type="NCBI Taxonomy" id="3041922"/>
    <lineage>
        <taxon>Bacteria</taxon>
        <taxon>Bacillati</taxon>
        <taxon>Actinomycetota</taxon>
        <taxon>Actinomycetes</taxon>
        <taxon>Micrococcales</taxon>
        <taxon>Microbacteriaceae</taxon>
        <taxon>Microbacterium</taxon>
    </lineage>
</organism>
<comment type="caution">
    <text evidence="1">The sequence shown here is derived from an EMBL/GenBank/DDBJ whole genome shotgun (WGS) entry which is preliminary data.</text>
</comment>
<accession>A0ABT7N3H5</accession>
<gene>
    <name evidence="1" type="ORF">QSV35_18175</name>
</gene>
<proteinExistence type="predicted"/>